<dbReference type="Gene3D" id="3.40.50.1980">
    <property type="entry name" value="Nitrogenase molybdenum iron protein domain"/>
    <property type="match status" value="2"/>
</dbReference>
<dbReference type="InterPro" id="IPR050902">
    <property type="entry name" value="ABC_Transporter_SBP"/>
</dbReference>
<evidence type="ECO:0000313" key="3">
    <source>
        <dbReference type="Proteomes" id="UP000886674"/>
    </source>
</evidence>
<dbReference type="PROSITE" id="PS50983">
    <property type="entry name" value="FE_B12_PBP"/>
    <property type="match status" value="1"/>
</dbReference>
<evidence type="ECO:0000313" key="2">
    <source>
        <dbReference type="EMBL" id="MCG7979714.1"/>
    </source>
</evidence>
<accession>A0A9E4NLP8</accession>
<comment type="caution">
    <text evidence="2">The sequence shown here is derived from an EMBL/GenBank/DDBJ whole genome shotgun (WGS) entry which is preliminary data.</text>
</comment>
<protein>
    <submittedName>
        <fullName evidence="2">ABC transporter substrate-binding protein</fullName>
    </submittedName>
</protein>
<dbReference type="Proteomes" id="UP000886674">
    <property type="component" value="Unassembled WGS sequence"/>
</dbReference>
<reference evidence="2" key="1">
    <citation type="journal article" date="2021" name="Proc. Natl. Acad. Sci. U.S.A.">
        <title>Global biogeography of chemosynthetic symbionts reveals both localized and globally distributed symbiont groups. .</title>
        <authorList>
            <person name="Osvatic J.T."/>
            <person name="Wilkins L.G.E."/>
            <person name="Leibrecht L."/>
            <person name="Leray M."/>
            <person name="Zauner S."/>
            <person name="Polzin J."/>
            <person name="Camacho Y."/>
            <person name="Gros O."/>
            <person name="van Gils J.A."/>
            <person name="Eisen J.A."/>
            <person name="Petersen J.M."/>
            <person name="Yuen B."/>
        </authorList>
    </citation>
    <scope>NUCLEOTIDE SEQUENCE</scope>
    <source>
        <strain evidence="2">MAGclacostrist055</strain>
    </source>
</reference>
<gene>
    <name evidence="2" type="ORF">JAY77_16410</name>
</gene>
<dbReference type="InterPro" id="IPR002491">
    <property type="entry name" value="ABC_transptr_periplasmic_BD"/>
</dbReference>
<dbReference type="Pfam" id="PF01497">
    <property type="entry name" value="Peripla_BP_2"/>
    <property type="match status" value="1"/>
</dbReference>
<proteinExistence type="predicted"/>
<name>A0A9E4NLP8_9GAMM</name>
<organism evidence="2 3">
    <name type="scientific">Candidatus Thiodiazotropha taylori</name>
    <dbReference type="NCBI Taxonomy" id="2792791"/>
    <lineage>
        <taxon>Bacteria</taxon>
        <taxon>Pseudomonadati</taxon>
        <taxon>Pseudomonadota</taxon>
        <taxon>Gammaproteobacteria</taxon>
        <taxon>Chromatiales</taxon>
        <taxon>Sedimenticolaceae</taxon>
        <taxon>Candidatus Thiodiazotropha</taxon>
    </lineage>
</organism>
<evidence type="ECO:0000259" key="1">
    <source>
        <dbReference type="PROSITE" id="PS50983"/>
    </source>
</evidence>
<feature type="domain" description="Fe/B12 periplasmic-binding" evidence="1">
    <location>
        <begin position="26"/>
        <end position="277"/>
    </location>
</feature>
<sequence length="277" mass="30790">MRSTAIGLFLLLLTSLVAATELPPRRVVSVNLCSDQLLLLLAGPRQVASVSHLATEPASSFVAEQAARYPLNHARAEEIIRLKPDLILVTPHTNPRLRTTLEQLGYPLHRLSLGNRVEDIIGDIRQLAARLGQVSRGESLIARMQRRLQSDLPDGAKPPPTAIFYQPRGYTSGSDTLQDEALRLAGWNNLAAQQGVKGYAPIPLEEILRWRPDTLFTSAYTKTGDSLAERQLRHPALNRLLANNPMVKIPYKYWICPGPMLAEAVDMLRQARESVDR</sequence>
<dbReference type="SUPFAM" id="SSF53807">
    <property type="entry name" value="Helical backbone' metal receptor"/>
    <property type="match status" value="1"/>
</dbReference>
<dbReference type="EMBL" id="JAEPCR010000081">
    <property type="protein sequence ID" value="MCG7979714.1"/>
    <property type="molecule type" value="Genomic_DNA"/>
</dbReference>
<dbReference type="AlphaFoldDB" id="A0A9E4NLP8"/>
<dbReference type="PANTHER" id="PTHR30535:SF34">
    <property type="entry name" value="MOLYBDATE-BINDING PROTEIN MOLA"/>
    <property type="match status" value="1"/>
</dbReference>
<dbReference type="PANTHER" id="PTHR30535">
    <property type="entry name" value="VITAMIN B12-BINDING PROTEIN"/>
    <property type="match status" value="1"/>
</dbReference>